<sequence>MVDARETSAWERVGGREFTGMIKVSFLAFIEPKFAEGLSVKDESIGEACVVFCRKTRRQKMQSIS</sequence>
<organism evidence="1 2">
    <name type="scientific">Pseudomonas grimontii</name>
    <dbReference type="NCBI Taxonomy" id="129847"/>
    <lineage>
        <taxon>Bacteria</taxon>
        <taxon>Pseudomonadati</taxon>
        <taxon>Pseudomonadota</taxon>
        <taxon>Gammaproteobacteria</taxon>
        <taxon>Pseudomonadales</taxon>
        <taxon>Pseudomonadaceae</taxon>
        <taxon>Pseudomonas</taxon>
    </lineage>
</organism>
<dbReference type="EMBL" id="VFES01000003">
    <property type="protein sequence ID" value="TWR68483.1"/>
    <property type="molecule type" value="Genomic_DNA"/>
</dbReference>
<protein>
    <submittedName>
        <fullName evidence="1">Uncharacterized protein</fullName>
    </submittedName>
</protein>
<dbReference type="RefSeq" id="WP_143513842.1">
    <property type="nucleotide sequence ID" value="NZ_FNKM01000002.1"/>
</dbReference>
<gene>
    <name evidence="1" type="ORF">FIV39_08345</name>
</gene>
<dbReference type="AlphaFoldDB" id="A0A5C5PMP2"/>
<evidence type="ECO:0000313" key="1">
    <source>
        <dbReference type="EMBL" id="TWR68483.1"/>
    </source>
</evidence>
<reference evidence="1 2" key="1">
    <citation type="submission" date="2019-06" db="EMBL/GenBank/DDBJ databases">
        <title>Pseudomonas bimorpha sp. nov. isolated from bovine raw milk and skim milk concentrate.</title>
        <authorList>
            <person name="Hofmann K."/>
            <person name="Huptas C."/>
            <person name="Doll E."/>
            <person name="Scherer S."/>
            <person name="Wenning M."/>
        </authorList>
    </citation>
    <scope>NUCLEOTIDE SEQUENCE [LARGE SCALE GENOMIC DNA]</scope>
    <source>
        <strain evidence="1 2">DSM 17515</strain>
    </source>
</reference>
<name>A0A5C5PMP2_9PSED</name>
<comment type="caution">
    <text evidence="1">The sequence shown here is derived from an EMBL/GenBank/DDBJ whole genome shotgun (WGS) entry which is preliminary data.</text>
</comment>
<proteinExistence type="predicted"/>
<evidence type="ECO:0000313" key="2">
    <source>
        <dbReference type="Proteomes" id="UP000317267"/>
    </source>
</evidence>
<dbReference type="Proteomes" id="UP000317267">
    <property type="component" value="Unassembled WGS sequence"/>
</dbReference>
<accession>A0A5C5PMP2</accession>